<protein>
    <recommendedName>
        <fullName evidence="3">Divergent polysaccharide deacetylase</fullName>
    </recommendedName>
</protein>
<dbReference type="PANTHER" id="PTHR30105">
    <property type="entry name" value="UNCHARACTERIZED YIBQ-RELATED"/>
    <property type="match status" value="1"/>
</dbReference>
<reference evidence="2" key="1">
    <citation type="submission" date="2016-08" db="EMBL/GenBank/DDBJ databases">
        <authorList>
            <person name="Seilhamer J.J."/>
        </authorList>
    </citation>
    <scope>NUCLEOTIDE SEQUENCE</scope>
    <source>
        <strain evidence="2">86</strain>
    </source>
</reference>
<dbReference type="CDD" id="cd10936">
    <property type="entry name" value="CE4_DAC2"/>
    <property type="match status" value="1"/>
</dbReference>
<proteinExistence type="predicted"/>
<dbReference type="AlphaFoldDB" id="A0A212LNE8"/>
<keyword evidence="1" id="KW-0812">Transmembrane</keyword>
<keyword evidence="1" id="KW-1133">Transmembrane helix</keyword>
<dbReference type="Gene3D" id="3.20.20.370">
    <property type="entry name" value="Glycoside hydrolase/deacetylase"/>
    <property type="match status" value="1"/>
</dbReference>
<name>A0A212LNE8_9FIRM</name>
<gene>
    <name evidence="2" type="ORF">KL86SPO_20375</name>
</gene>
<dbReference type="PANTHER" id="PTHR30105:SF2">
    <property type="entry name" value="DIVERGENT POLYSACCHARIDE DEACETYLASE SUPERFAMILY"/>
    <property type="match status" value="1"/>
</dbReference>
<evidence type="ECO:0000256" key="1">
    <source>
        <dbReference type="SAM" id="Phobius"/>
    </source>
</evidence>
<dbReference type="Pfam" id="PF04748">
    <property type="entry name" value="Polysacc_deac_2"/>
    <property type="match status" value="1"/>
</dbReference>
<dbReference type="InterPro" id="IPR006837">
    <property type="entry name" value="Divergent_DAC"/>
</dbReference>
<evidence type="ECO:0000313" key="2">
    <source>
        <dbReference type="EMBL" id="SCM79054.1"/>
    </source>
</evidence>
<dbReference type="GO" id="GO:0005975">
    <property type="term" value="P:carbohydrate metabolic process"/>
    <property type="evidence" value="ECO:0007669"/>
    <property type="project" value="InterPro"/>
</dbReference>
<accession>A0A212LNE8</accession>
<organism evidence="2">
    <name type="scientific">uncultured Sporomusa sp</name>
    <dbReference type="NCBI Taxonomy" id="307249"/>
    <lineage>
        <taxon>Bacteria</taxon>
        <taxon>Bacillati</taxon>
        <taxon>Bacillota</taxon>
        <taxon>Negativicutes</taxon>
        <taxon>Selenomonadales</taxon>
        <taxon>Sporomusaceae</taxon>
        <taxon>Sporomusa</taxon>
        <taxon>environmental samples</taxon>
    </lineage>
</organism>
<keyword evidence="1" id="KW-0472">Membrane</keyword>
<evidence type="ECO:0008006" key="3">
    <source>
        <dbReference type="Google" id="ProtNLM"/>
    </source>
</evidence>
<dbReference type="EMBL" id="FMJE01000002">
    <property type="protein sequence ID" value="SCM79054.1"/>
    <property type="molecule type" value="Genomic_DNA"/>
</dbReference>
<dbReference type="RefSeq" id="WP_288183372.1">
    <property type="nucleotide sequence ID" value="NZ_LT608335.1"/>
</dbReference>
<sequence>MAKKRSNHSIWILALIGVLAVIMYYQFGPKPENPAQPPEPGYNMEKTGAGVILDFSEHSLKLHAAVDSGLANTKVTPREVKEAKREVPRTGVEGIIRWHTRNILLELPETVSPETLEQAIKPLAANAGGKVIGTEPDNYNGTPAVRIDVGIQDSLNNEPLTLVTDRIYIIKEKKAVPPKPKPKVERKSGSMAIIIDDFGYTREPIAGFANMGRPITFAVLPYRAYSNEAATRALSAGHLVMLHLPLEPLSAAEETEPTVITVAMSDAEIKDKVAKAIAATPGVKGVNNHQGSKATADRRVMKTVLGVIKANNLFFIDSRTSGNTIAADTSRQLGLRTGENELFLDNSSDIELIKEQLRKAVKMAQRNGSVTVIGHARPNTVIAVREMIPEIEAGGIRLVYANELLK</sequence>
<dbReference type="SUPFAM" id="SSF88713">
    <property type="entry name" value="Glycoside hydrolase/deacetylase"/>
    <property type="match status" value="1"/>
</dbReference>
<feature type="transmembrane region" description="Helical" evidence="1">
    <location>
        <begin position="9"/>
        <end position="27"/>
    </location>
</feature>
<dbReference type="InterPro" id="IPR011330">
    <property type="entry name" value="Glyco_hydro/deAcase_b/a-brl"/>
</dbReference>